<evidence type="ECO:0000313" key="2">
    <source>
        <dbReference type="EMBL" id="KAK9093181.1"/>
    </source>
</evidence>
<accession>A0AAP0HQT7</accession>
<protein>
    <submittedName>
        <fullName evidence="2">Uncharacterized protein</fullName>
    </submittedName>
</protein>
<gene>
    <name evidence="2" type="ORF">Syun_028092</name>
</gene>
<dbReference type="AlphaFoldDB" id="A0AAP0HQT7"/>
<keyword evidence="3" id="KW-1185">Reference proteome</keyword>
<feature type="compositionally biased region" description="Basic and acidic residues" evidence="1">
    <location>
        <begin position="1"/>
        <end position="24"/>
    </location>
</feature>
<dbReference type="Proteomes" id="UP001420932">
    <property type="component" value="Unassembled WGS sequence"/>
</dbReference>
<dbReference type="EMBL" id="JBBNAF010000012">
    <property type="protein sequence ID" value="KAK9093181.1"/>
    <property type="molecule type" value="Genomic_DNA"/>
</dbReference>
<proteinExistence type="predicted"/>
<comment type="caution">
    <text evidence="2">The sequence shown here is derived from an EMBL/GenBank/DDBJ whole genome shotgun (WGS) entry which is preliminary data.</text>
</comment>
<feature type="region of interest" description="Disordered" evidence="1">
    <location>
        <begin position="1"/>
        <end position="63"/>
    </location>
</feature>
<evidence type="ECO:0000313" key="3">
    <source>
        <dbReference type="Proteomes" id="UP001420932"/>
    </source>
</evidence>
<reference evidence="2 3" key="1">
    <citation type="submission" date="2024-01" db="EMBL/GenBank/DDBJ databases">
        <title>Genome assemblies of Stephania.</title>
        <authorList>
            <person name="Yang L."/>
        </authorList>
    </citation>
    <scope>NUCLEOTIDE SEQUENCE [LARGE SCALE GENOMIC DNA]</scope>
    <source>
        <strain evidence="2">YNDBR</strain>
        <tissue evidence="2">Leaf</tissue>
    </source>
</reference>
<feature type="compositionally biased region" description="Gly residues" evidence="1">
    <location>
        <begin position="26"/>
        <end position="40"/>
    </location>
</feature>
<name>A0AAP0HQT7_9MAGN</name>
<evidence type="ECO:0000256" key="1">
    <source>
        <dbReference type="SAM" id="MobiDB-lite"/>
    </source>
</evidence>
<sequence length="63" mass="6891">MKNSKTKTEGGRRRWGRKEEEEGGKTVVGGGGGGSPGMGLGTPNLQRKRKRKHGEQRVKEVED</sequence>
<organism evidence="2 3">
    <name type="scientific">Stephania yunnanensis</name>
    <dbReference type="NCBI Taxonomy" id="152371"/>
    <lineage>
        <taxon>Eukaryota</taxon>
        <taxon>Viridiplantae</taxon>
        <taxon>Streptophyta</taxon>
        <taxon>Embryophyta</taxon>
        <taxon>Tracheophyta</taxon>
        <taxon>Spermatophyta</taxon>
        <taxon>Magnoliopsida</taxon>
        <taxon>Ranunculales</taxon>
        <taxon>Menispermaceae</taxon>
        <taxon>Menispermoideae</taxon>
        <taxon>Cissampelideae</taxon>
        <taxon>Stephania</taxon>
    </lineage>
</organism>